<gene>
    <name evidence="2" type="ORF">RI844_12405</name>
</gene>
<dbReference type="PANTHER" id="PTHR37814">
    <property type="entry name" value="CONSERVED MEMBRANE PROTEIN"/>
    <property type="match status" value="1"/>
</dbReference>
<accession>A0ABZ0GL97</accession>
<name>A0ABZ0GL97_9GAMM</name>
<feature type="transmembrane region" description="Helical" evidence="1">
    <location>
        <begin position="145"/>
        <end position="166"/>
    </location>
</feature>
<feature type="transmembrane region" description="Helical" evidence="1">
    <location>
        <begin position="186"/>
        <end position="206"/>
    </location>
</feature>
<feature type="transmembrane region" description="Helical" evidence="1">
    <location>
        <begin position="337"/>
        <end position="355"/>
    </location>
</feature>
<organism evidence="2 3">
    <name type="scientific">Thalassotalea fonticola</name>
    <dbReference type="NCBI Taxonomy" id="3065649"/>
    <lineage>
        <taxon>Bacteria</taxon>
        <taxon>Pseudomonadati</taxon>
        <taxon>Pseudomonadota</taxon>
        <taxon>Gammaproteobacteria</taxon>
        <taxon>Alteromonadales</taxon>
        <taxon>Colwelliaceae</taxon>
        <taxon>Thalassotalea</taxon>
    </lineage>
</organism>
<keyword evidence="1" id="KW-1133">Transmembrane helix</keyword>
<dbReference type="EMBL" id="CP136600">
    <property type="protein sequence ID" value="WOH36171.1"/>
    <property type="molecule type" value="Genomic_DNA"/>
</dbReference>
<proteinExistence type="predicted"/>
<keyword evidence="3" id="KW-1185">Reference proteome</keyword>
<evidence type="ECO:0000256" key="1">
    <source>
        <dbReference type="SAM" id="Phobius"/>
    </source>
</evidence>
<feature type="transmembrane region" description="Helical" evidence="1">
    <location>
        <begin position="115"/>
        <end position="138"/>
    </location>
</feature>
<dbReference type="Proteomes" id="UP001301442">
    <property type="component" value="Chromosome"/>
</dbReference>
<dbReference type="PANTHER" id="PTHR37814:SF1">
    <property type="entry name" value="MEMBRANE PROTEIN"/>
    <property type="match status" value="1"/>
</dbReference>
<feature type="transmembrane region" description="Helical" evidence="1">
    <location>
        <begin position="267"/>
        <end position="288"/>
    </location>
</feature>
<evidence type="ECO:0000313" key="3">
    <source>
        <dbReference type="Proteomes" id="UP001301442"/>
    </source>
</evidence>
<feature type="transmembrane region" description="Helical" evidence="1">
    <location>
        <begin position="46"/>
        <end position="67"/>
    </location>
</feature>
<feature type="transmembrane region" description="Helical" evidence="1">
    <location>
        <begin position="87"/>
        <end position="109"/>
    </location>
</feature>
<feature type="transmembrane region" description="Helical" evidence="1">
    <location>
        <begin position="218"/>
        <end position="238"/>
    </location>
</feature>
<dbReference type="InterPro" id="IPR038728">
    <property type="entry name" value="YkvI-like"/>
</dbReference>
<evidence type="ECO:0008006" key="4">
    <source>
        <dbReference type="Google" id="ProtNLM"/>
    </source>
</evidence>
<feature type="transmembrane region" description="Helical" evidence="1">
    <location>
        <begin position="7"/>
        <end position="26"/>
    </location>
</feature>
<keyword evidence="1" id="KW-0812">Transmembrane</keyword>
<feature type="transmembrane region" description="Helical" evidence="1">
    <location>
        <begin position="309"/>
        <end position="331"/>
    </location>
</feature>
<dbReference type="RefSeq" id="WP_348394985.1">
    <property type="nucleotide sequence ID" value="NZ_CP136600.1"/>
</dbReference>
<protein>
    <recommendedName>
        <fullName evidence="4">Membrane protein YkvI</fullName>
    </recommendedName>
</protein>
<sequence length="368" mass="40156">MVVTNIFKTYFLPGFVIQSVLMAGGFGTGREIVEFFTNFGSVGGLLGLLTAFILFSLVISLSFKFSLKFAAFDYQNFFSNLIGKFAISYEITYLLSLVLVLSIISAAAGKLIADYLLLPKIAGIILLLVLILSLLTFGRKHVANFLVLSTSCVYLVLSVVVTFVFIEGWEQIVSNLQQAEIKAGWFLSGSKFTLYNIAVIPGLLFACKGIKTSKQATISGVLAAAILIIPGIMIHFILLSDYPSVTEQSLPIFSVIAEMGLSTIMPFYILMLFLTFTATALGLIEGFLERVNKFVINKQNKPLSIKSSLVIGTSLMGISFVLSKVGMIALIANGYSLLAYCMLVIYVVPLFLFFLNKKFKSKPAPTSS</sequence>
<evidence type="ECO:0000313" key="2">
    <source>
        <dbReference type="EMBL" id="WOH36171.1"/>
    </source>
</evidence>
<reference evidence="2 3" key="1">
    <citation type="submission" date="2023-09" db="EMBL/GenBank/DDBJ databases">
        <authorList>
            <person name="Qi X."/>
        </authorList>
    </citation>
    <scope>NUCLEOTIDE SEQUENCE [LARGE SCALE GENOMIC DNA]</scope>
    <source>
        <strain evidence="2 3">S1-1</strain>
    </source>
</reference>
<keyword evidence="1" id="KW-0472">Membrane</keyword>